<protein>
    <submittedName>
        <fullName evidence="2">Uncharacterized protein</fullName>
    </submittedName>
</protein>
<feature type="compositionally biased region" description="Basic and acidic residues" evidence="1">
    <location>
        <begin position="27"/>
        <end position="42"/>
    </location>
</feature>
<name>A0ABQ3X2T0_9ACTN</name>
<feature type="region of interest" description="Disordered" evidence="1">
    <location>
        <begin position="1"/>
        <end position="210"/>
    </location>
</feature>
<comment type="caution">
    <text evidence="2">The sequence shown here is derived from an EMBL/GenBank/DDBJ whole genome shotgun (WGS) entry which is preliminary data.</text>
</comment>
<dbReference type="Proteomes" id="UP000612282">
    <property type="component" value="Unassembled WGS sequence"/>
</dbReference>
<evidence type="ECO:0000313" key="2">
    <source>
        <dbReference type="EMBL" id="GID52778.1"/>
    </source>
</evidence>
<feature type="compositionally biased region" description="Basic and acidic residues" evidence="1">
    <location>
        <begin position="106"/>
        <end position="119"/>
    </location>
</feature>
<gene>
    <name evidence="2" type="ORF">Aco03nite_011820</name>
</gene>
<evidence type="ECO:0000256" key="1">
    <source>
        <dbReference type="SAM" id="MobiDB-lite"/>
    </source>
</evidence>
<keyword evidence="3" id="KW-1185">Reference proteome</keyword>
<feature type="compositionally biased region" description="Polar residues" evidence="1">
    <location>
        <begin position="134"/>
        <end position="154"/>
    </location>
</feature>
<proteinExistence type="predicted"/>
<feature type="compositionally biased region" description="Pro residues" evidence="1">
    <location>
        <begin position="78"/>
        <end position="87"/>
    </location>
</feature>
<accession>A0ABQ3X2T0</accession>
<reference evidence="2 3" key="1">
    <citation type="submission" date="2021-01" db="EMBL/GenBank/DDBJ databases">
        <title>Whole genome shotgun sequence of Actinoplanes couchii NBRC 106145.</title>
        <authorList>
            <person name="Komaki H."/>
            <person name="Tamura T."/>
        </authorList>
    </citation>
    <scope>NUCLEOTIDE SEQUENCE [LARGE SCALE GENOMIC DNA]</scope>
    <source>
        <strain evidence="2 3">NBRC 106145</strain>
    </source>
</reference>
<evidence type="ECO:0000313" key="3">
    <source>
        <dbReference type="Proteomes" id="UP000612282"/>
    </source>
</evidence>
<dbReference type="EMBL" id="BOMG01000023">
    <property type="protein sequence ID" value="GID52778.1"/>
    <property type="molecule type" value="Genomic_DNA"/>
</dbReference>
<organism evidence="2 3">
    <name type="scientific">Actinoplanes couchii</name>
    <dbReference type="NCBI Taxonomy" id="403638"/>
    <lineage>
        <taxon>Bacteria</taxon>
        <taxon>Bacillati</taxon>
        <taxon>Actinomycetota</taxon>
        <taxon>Actinomycetes</taxon>
        <taxon>Micromonosporales</taxon>
        <taxon>Micromonosporaceae</taxon>
        <taxon>Actinoplanes</taxon>
    </lineage>
</organism>
<sequence>MKPLSHVRPPLHDGGPLRQPRLTGEVRGGKVEAHDVLSKDLPEPTAGEQTQNPVRDPFTLQSHAPTKIPGSRKSRIQKPPPDPPLPKPRIHQPDNRGPVAPRPNSSRRDNLIPVPHDKGPPVIPKPPATHKPGLSSQRKPTISRKTPPNQSNNRVFRRRGPGLDSRKARGGHAATLGRPLRAGERLSPHVRTKGFRAGMVHGGIKPDRPE</sequence>
<feature type="compositionally biased region" description="Polar residues" evidence="1">
    <location>
        <begin position="47"/>
        <end position="64"/>
    </location>
</feature>